<organism evidence="2 3">
    <name type="scientific">Phytoactinopolyspora mesophila</name>
    <dbReference type="NCBI Taxonomy" id="2650750"/>
    <lineage>
        <taxon>Bacteria</taxon>
        <taxon>Bacillati</taxon>
        <taxon>Actinomycetota</taxon>
        <taxon>Actinomycetes</taxon>
        <taxon>Jiangellales</taxon>
        <taxon>Jiangellaceae</taxon>
        <taxon>Phytoactinopolyspora</taxon>
    </lineage>
</organism>
<keyword evidence="1" id="KW-1133">Transmembrane helix</keyword>
<dbReference type="AlphaFoldDB" id="A0A7K3M5J9"/>
<evidence type="ECO:0000313" key="2">
    <source>
        <dbReference type="EMBL" id="NDL58599.1"/>
    </source>
</evidence>
<evidence type="ECO:0000256" key="1">
    <source>
        <dbReference type="SAM" id="Phobius"/>
    </source>
</evidence>
<proteinExistence type="predicted"/>
<accession>A0A7K3M5J9</accession>
<comment type="caution">
    <text evidence="2">The sequence shown here is derived from an EMBL/GenBank/DDBJ whole genome shotgun (WGS) entry which is preliminary data.</text>
</comment>
<dbReference type="EMBL" id="WLZY01000005">
    <property type="protein sequence ID" value="NDL58599.1"/>
    <property type="molecule type" value="Genomic_DNA"/>
</dbReference>
<gene>
    <name evidence="2" type="ORF">F7O44_16135</name>
</gene>
<feature type="transmembrane region" description="Helical" evidence="1">
    <location>
        <begin position="51"/>
        <end position="70"/>
    </location>
</feature>
<protein>
    <submittedName>
        <fullName evidence="2">Uncharacterized protein</fullName>
    </submittedName>
</protein>
<keyword evidence="1" id="KW-0812">Transmembrane</keyword>
<reference evidence="2 3" key="1">
    <citation type="submission" date="2019-11" db="EMBL/GenBank/DDBJ databases">
        <authorList>
            <person name="Li X.-J."/>
            <person name="Feng X.-M."/>
        </authorList>
    </citation>
    <scope>NUCLEOTIDE SEQUENCE [LARGE SCALE GENOMIC DNA]</scope>
    <source>
        <strain evidence="2 3">XMNu-373</strain>
    </source>
</reference>
<evidence type="ECO:0000313" key="3">
    <source>
        <dbReference type="Proteomes" id="UP000460435"/>
    </source>
</evidence>
<sequence length="78" mass="8182">MPSPWRSILLATVVLVVLLAAVPSASATLSVPAELVIVDPDDAPADPRVPAHVFGVGILVLVVAGGWAIYSKRRDRDL</sequence>
<dbReference type="RefSeq" id="WP_162451292.1">
    <property type="nucleotide sequence ID" value="NZ_WLZY01000005.1"/>
</dbReference>
<keyword evidence="3" id="KW-1185">Reference proteome</keyword>
<name>A0A7K3M5J9_9ACTN</name>
<dbReference type="Proteomes" id="UP000460435">
    <property type="component" value="Unassembled WGS sequence"/>
</dbReference>
<keyword evidence="1" id="KW-0472">Membrane</keyword>